<sequence length="116" mass="13171">MGDDHISKHDRANLVDSLNKEVCEVVRMGVDTFEEINQDNLRKGDPKITAGVEPGPLVVRCYAYFSRNTRVNVAIDPTTSDVMRLSEVAISLFLEMERIVARMKARNFDAIFLRVE</sequence>
<dbReference type="Proteomes" id="UP001472677">
    <property type="component" value="Unassembled WGS sequence"/>
</dbReference>
<accession>A0ABR2G8L0</accession>
<proteinExistence type="predicted"/>
<evidence type="ECO:0000313" key="2">
    <source>
        <dbReference type="Proteomes" id="UP001472677"/>
    </source>
</evidence>
<keyword evidence="2" id="KW-1185">Reference proteome</keyword>
<gene>
    <name evidence="1" type="ORF">V6N12_065399</name>
</gene>
<organism evidence="1 2">
    <name type="scientific">Hibiscus sabdariffa</name>
    <name type="common">roselle</name>
    <dbReference type="NCBI Taxonomy" id="183260"/>
    <lineage>
        <taxon>Eukaryota</taxon>
        <taxon>Viridiplantae</taxon>
        <taxon>Streptophyta</taxon>
        <taxon>Embryophyta</taxon>
        <taxon>Tracheophyta</taxon>
        <taxon>Spermatophyta</taxon>
        <taxon>Magnoliopsida</taxon>
        <taxon>eudicotyledons</taxon>
        <taxon>Gunneridae</taxon>
        <taxon>Pentapetalae</taxon>
        <taxon>rosids</taxon>
        <taxon>malvids</taxon>
        <taxon>Malvales</taxon>
        <taxon>Malvaceae</taxon>
        <taxon>Malvoideae</taxon>
        <taxon>Hibiscus</taxon>
    </lineage>
</organism>
<reference evidence="1 2" key="1">
    <citation type="journal article" date="2024" name="G3 (Bethesda)">
        <title>Genome assembly of Hibiscus sabdariffa L. provides insights into metabolisms of medicinal natural products.</title>
        <authorList>
            <person name="Kim T."/>
        </authorList>
    </citation>
    <scope>NUCLEOTIDE SEQUENCE [LARGE SCALE GENOMIC DNA]</scope>
    <source>
        <strain evidence="1">TK-2024</strain>
        <tissue evidence="1">Old leaves</tissue>
    </source>
</reference>
<protein>
    <submittedName>
        <fullName evidence="1">Uncharacterized protein</fullName>
    </submittedName>
</protein>
<name>A0ABR2G8L0_9ROSI</name>
<evidence type="ECO:0000313" key="1">
    <source>
        <dbReference type="EMBL" id="KAK8596921.1"/>
    </source>
</evidence>
<comment type="caution">
    <text evidence="1">The sequence shown here is derived from an EMBL/GenBank/DDBJ whole genome shotgun (WGS) entry which is preliminary data.</text>
</comment>
<dbReference type="EMBL" id="JBBPBM010000002">
    <property type="protein sequence ID" value="KAK8596921.1"/>
    <property type="molecule type" value="Genomic_DNA"/>
</dbReference>